<proteinExistence type="predicted"/>
<evidence type="ECO:0000313" key="1">
    <source>
        <dbReference type="EMBL" id="MUG67471.1"/>
    </source>
</evidence>
<gene>
    <name evidence="2" type="ORF">CHH67_16455</name>
    <name evidence="1" type="ORF">GNP94_15900</name>
</gene>
<dbReference type="RefSeq" id="WP_095266296.1">
    <property type="nucleotide sequence ID" value="NZ_NPBY01000048.1"/>
</dbReference>
<dbReference type="OrthoDB" id="2691759at2"/>
<protein>
    <submittedName>
        <fullName evidence="2">Uncharacterized protein</fullName>
    </submittedName>
</protein>
<dbReference type="EMBL" id="WOAA01000014">
    <property type="protein sequence ID" value="MUG67471.1"/>
    <property type="molecule type" value="Genomic_DNA"/>
</dbReference>
<keyword evidence="4" id="KW-1185">Reference proteome</keyword>
<dbReference type="Proteomes" id="UP000215596">
    <property type="component" value="Unassembled WGS sequence"/>
</dbReference>
<accession>A0A268EPK8</accession>
<name>A0A268EPK8_9BACL</name>
<evidence type="ECO:0000313" key="3">
    <source>
        <dbReference type="Proteomes" id="UP000215596"/>
    </source>
</evidence>
<evidence type="ECO:0000313" key="2">
    <source>
        <dbReference type="EMBL" id="PAD75045.1"/>
    </source>
</evidence>
<reference evidence="1 4" key="2">
    <citation type="submission" date="2019-11" db="EMBL/GenBank/DDBJ databases">
        <title>Draft genome sequences of five Paenibacillus species of dairy origin.</title>
        <authorList>
            <person name="Olajide A.M."/>
            <person name="Chen S."/>
            <person name="Lapointe G."/>
        </authorList>
    </citation>
    <scope>NUCLEOTIDE SEQUENCE [LARGE SCALE GENOMIC DNA]</scope>
    <source>
        <strain evidence="1 4">3CS1</strain>
    </source>
</reference>
<sequence>MSWIAVQTYYKIRREVTAIEQRTVEQERTMYLYKDRVVTAYREFPIAQVFDLSYRKMGGGTEGFLYLHTQQGVYAYTVKEDPDPFIQAFRNL</sequence>
<comment type="caution">
    <text evidence="2">The sequence shown here is derived from an EMBL/GenBank/DDBJ whole genome shotgun (WGS) entry which is preliminary data.</text>
</comment>
<reference evidence="2 3" key="1">
    <citation type="submission" date="2017-07" db="EMBL/GenBank/DDBJ databases">
        <title>Isolation and whole genome analysis of endospore-forming bacteria from heroin.</title>
        <authorList>
            <person name="Kalinowski J."/>
            <person name="Ahrens B."/>
            <person name="Al-Dilaimi A."/>
            <person name="Winkler A."/>
            <person name="Wibberg D."/>
            <person name="Schleenbecker U."/>
            <person name="Ruckert C."/>
            <person name="Wolfel R."/>
            <person name="Grass G."/>
        </authorList>
    </citation>
    <scope>NUCLEOTIDE SEQUENCE [LARGE SCALE GENOMIC DNA]</scope>
    <source>
        <strain evidence="2 3">7537-G1</strain>
    </source>
</reference>
<dbReference type="AlphaFoldDB" id="A0A268EPK8"/>
<dbReference type="Proteomes" id="UP000435177">
    <property type="component" value="Unassembled WGS sequence"/>
</dbReference>
<organism evidence="2 3">
    <name type="scientific">Paenibacillus campinasensis</name>
    <dbReference type="NCBI Taxonomy" id="66347"/>
    <lineage>
        <taxon>Bacteria</taxon>
        <taxon>Bacillati</taxon>
        <taxon>Bacillota</taxon>
        <taxon>Bacilli</taxon>
        <taxon>Bacillales</taxon>
        <taxon>Paenibacillaceae</taxon>
        <taxon>Paenibacillus</taxon>
    </lineage>
</organism>
<dbReference type="EMBL" id="NPBY01000048">
    <property type="protein sequence ID" value="PAD75045.1"/>
    <property type="molecule type" value="Genomic_DNA"/>
</dbReference>
<evidence type="ECO:0000313" key="4">
    <source>
        <dbReference type="Proteomes" id="UP000435177"/>
    </source>
</evidence>